<dbReference type="SUPFAM" id="SSF53067">
    <property type="entry name" value="Actin-like ATPase domain"/>
    <property type="match status" value="1"/>
</dbReference>
<accession>X0T6W5</accession>
<protein>
    <recommendedName>
        <fullName evidence="2">SHS2 domain-containing protein</fullName>
    </recommendedName>
</protein>
<dbReference type="InterPro" id="IPR043129">
    <property type="entry name" value="ATPase_NBD"/>
</dbReference>
<evidence type="ECO:0000313" key="1">
    <source>
        <dbReference type="EMBL" id="GAF89238.1"/>
    </source>
</evidence>
<proteinExistence type="predicted"/>
<evidence type="ECO:0008006" key="2">
    <source>
        <dbReference type="Google" id="ProtNLM"/>
    </source>
</evidence>
<reference evidence="1" key="1">
    <citation type="journal article" date="2014" name="Front. Microbiol.">
        <title>High frequency of phylogenetically diverse reductive dehalogenase-homologous genes in deep subseafloor sedimentary metagenomes.</title>
        <authorList>
            <person name="Kawai M."/>
            <person name="Futagami T."/>
            <person name="Toyoda A."/>
            <person name="Takaki Y."/>
            <person name="Nishi S."/>
            <person name="Hori S."/>
            <person name="Arai W."/>
            <person name="Tsubouchi T."/>
            <person name="Morono Y."/>
            <person name="Uchiyama I."/>
            <person name="Ito T."/>
            <person name="Fujiyama A."/>
            <person name="Inagaki F."/>
            <person name="Takami H."/>
        </authorList>
    </citation>
    <scope>NUCLEOTIDE SEQUENCE</scope>
    <source>
        <strain evidence="1">Expedition CK06-06</strain>
    </source>
</reference>
<comment type="caution">
    <text evidence="1">The sequence shown here is derived from an EMBL/GenBank/DDBJ whole genome shotgun (WGS) entry which is preliminary data.</text>
</comment>
<dbReference type="Pfam" id="PF11104">
    <property type="entry name" value="PilM_2"/>
    <property type="match status" value="1"/>
</dbReference>
<dbReference type="EMBL" id="BARS01010056">
    <property type="protein sequence ID" value="GAF89238.1"/>
    <property type="molecule type" value="Genomic_DNA"/>
</dbReference>
<organism evidence="1">
    <name type="scientific">marine sediment metagenome</name>
    <dbReference type="NCBI Taxonomy" id="412755"/>
    <lineage>
        <taxon>unclassified sequences</taxon>
        <taxon>metagenomes</taxon>
        <taxon>ecological metagenomes</taxon>
    </lineage>
</organism>
<dbReference type="InterPro" id="IPR050696">
    <property type="entry name" value="FtsA/MreB"/>
</dbReference>
<dbReference type="InterPro" id="IPR005883">
    <property type="entry name" value="PilM"/>
</dbReference>
<feature type="non-terminal residue" evidence="1">
    <location>
        <position position="1"/>
    </location>
</feature>
<sequence>DKSAACILDFGARSASITIVDKGFTQASHGLDIAGTELTKALSHGMGISFKRAEAYKKERGLDHEELAGKEAKDLLLTLIDKISFEIERATNAYQKESKNKTTKLILSGGSGSLIGLKEYLEKKLKIDVGVGNPWSRVMYPSFLEPILKDIAPRFAVAVGLAMREV</sequence>
<gene>
    <name evidence="1" type="ORF">S01H1_18755</name>
</gene>
<dbReference type="PANTHER" id="PTHR32432:SF3">
    <property type="entry name" value="ETHANOLAMINE UTILIZATION PROTEIN EUTJ"/>
    <property type="match status" value="1"/>
</dbReference>
<name>X0T6W5_9ZZZZ</name>
<dbReference type="PANTHER" id="PTHR32432">
    <property type="entry name" value="CELL DIVISION PROTEIN FTSA-RELATED"/>
    <property type="match status" value="1"/>
</dbReference>
<dbReference type="Gene3D" id="3.30.420.40">
    <property type="match status" value="1"/>
</dbReference>
<dbReference type="AlphaFoldDB" id="X0T6W5"/>